<dbReference type="AlphaFoldDB" id="A0A377FVL1"/>
<evidence type="ECO:0000256" key="1">
    <source>
        <dbReference type="ARBA" id="ARBA00000677"/>
    </source>
</evidence>
<evidence type="ECO:0000256" key="12">
    <source>
        <dbReference type="RuleBase" id="RU003993"/>
    </source>
</evidence>
<evidence type="ECO:0000256" key="4">
    <source>
        <dbReference type="ARBA" id="ARBA00013208"/>
    </source>
</evidence>
<dbReference type="Gene3D" id="2.10.109.10">
    <property type="entry name" value="Umud Fragment, subunit A"/>
    <property type="match status" value="1"/>
</dbReference>
<feature type="active site" evidence="11">
    <location>
        <position position="77"/>
    </location>
</feature>
<evidence type="ECO:0000256" key="5">
    <source>
        <dbReference type="ARBA" id="ARBA00022475"/>
    </source>
</evidence>
<dbReference type="EMBL" id="UGGP01000001">
    <property type="protein sequence ID" value="STO08485.1"/>
    <property type="molecule type" value="Genomic_DNA"/>
</dbReference>
<evidence type="ECO:0000256" key="2">
    <source>
        <dbReference type="ARBA" id="ARBA00004401"/>
    </source>
</evidence>
<dbReference type="GO" id="GO:0006465">
    <property type="term" value="P:signal peptide processing"/>
    <property type="evidence" value="ECO:0007669"/>
    <property type="project" value="InterPro"/>
</dbReference>
<dbReference type="FunFam" id="2.10.109.10:FF:000008">
    <property type="entry name" value="Signal peptidase I"/>
    <property type="match status" value="1"/>
</dbReference>
<dbReference type="InterPro" id="IPR036286">
    <property type="entry name" value="LexA/Signal_pep-like_sf"/>
</dbReference>
<keyword evidence="6 12" id="KW-0645">Protease</keyword>
<keyword evidence="8 12" id="KW-0378">Hydrolase</keyword>
<evidence type="ECO:0000259" key="14">
    <source>
        <dbReference type="Pfam" id="PF10502"/>
    </source>
</evidence>
<dbReference type="PANTHER" id="PTHR43390:SF1">
    <property type="entry name" value="CHLOROPLAST PROCESSING PEPTIDASE"/>
    <property type="match status" value="1"/>
</dbReference>
<dbReference type="Proteomes" id="UP000254060">
    <property type="component" value="Unassembled WGS sequence"/>
</dbReference>
<evidence type="ECO:0000256" key="6">
    <source>
        <dbReference type="ARBA" id="ARBA00022670"/>
    </source>
</evidence>
<name>A0A377FVL1_9BACL</name>
<protein>
    <recommendedName>
        <fullName evidence="4 12">Signal peptidase I</fullName>
        <ecNumber evidence="4 12">3.4.21.89</ecNumber>
    </recommendedName>
</protein>
<comment type="similarity">
    <text evidence="3 13">Belongs to the peptidase S26 family.</text>
</comment>
<sequence>MLKEVFSWIKAIVVALVIAFVIRTFIFVPVIVEGESMMPTLQNADRMIVSKISNYIGELDRGDIIVFHATESKDYIKRVIAIPGDTLEYRDDTLYLNGEAVGEPYLDDFRAQMNGFPLTENFTLEQVTGESVVPDGHYFVMGDNRQNSKDSREIGLVSKEDVVGKTNFVFWPLDDFGTVEE</sequence>
<evidence type="ECO:0000256" key="9">
    <source>
        <dbReference type="ARBA" id="ARBA00022989"/>
    </source>
</evidence>
<evidence type="ECO:0000256" key="13">
    <source>
        <dbReference type="RuleBase" id="RU362042"/>
    </source>
</evidence>
<keyword evidence="9 12" id="KW-1133">Transmembrane helix</keyword>
<dbReference type="PROSITE" id="PS00761">
    <property type="entry name" value="SPASE_I_3"/>
    <property type="match status" value="1"/>
</dbReference>
<dbReference type="Pfam" id="PF10502">
    <property type="entry name" value="Peptidase_S26"/>
    <property type="match status" value="1"/>
</dbReference>
<dbReference type="PANTHER" id="PTHR43390">
    <property type="entry name" value="SIGNAL PEPTIDASE I"/>
    <property type="match status" value="1"/>
</dbReference>
<evidence type="ECO:0000256" key="8">
    <source>
        <dbReference type="ARBA" id="ARBA00022801"/>
    </source>
</evidence>
<proteinExistence type="inferred from homology"/>
<organism evidence="15 16">
    <name type="scientific">Exiguobacterium aurantiacum</name>
    <dbReference type="NCBI Taxonomy" id="33987"/>
    <lineage>
        <taxon>Bacteria</taxon>
        <taxon>Bacillati</taxon>
        <taxon>Bacillota</taxon>
        <taxon>Bacilli</taxon>
        <taxon>Bacillales</taxon>
        <taxon>Bacillales Family XII. Incertae Sedis</taxon>
        <taxon>Exiguobacterium</taxon>
    </lineage>
</organism>
<dbReference type="EC" id="3.4.21.89" evidence="4 12"/>
<dbReference type="NCBIfam" id="TIGR02227">
    <property type="entry name" value="sigpep_I_bact"/>
    <property type="match status" value="1"/>
</dbReference>
<dbReference type="SUPFAM" id="SSF51306">
    <property type="entry name" value="LexA/Signal peptidase"/>
    <property type="match status" value="1"/>
</dbReference>
<dbReference type="PROSITE" id="PS00501">
    <property type="entry name" value="SPASE_I_1"/>
    <property type="match status" value="1"/>
</dbReference>
<feature type="domain" description="Peptidase S26" evidence="14">
    <location>
        <begin position="6"/>
        <end position="171"/>
    </location>
</feature>
<feature type="active site" evidence="11">
    <location>
        <position position="36"/>
    </location>
</feature>
<dbReference type="CDD" id="cd06530">
    <property type="entry name" value="S26_SPase_I"/>
    <property type="match status" value="1"/>
</dbReference>
<dbReference type="PRINTS" id="PR00727">
    <property type="entry name" value="LEADERPTASE"/>
</dbReference>
<dbReference type="InterPro" id="IPR019533">
    <property type="entry name" value="Peptidase_S26"/>
</dbReference>
<evidence type="ECO:0000313" key="15">
    <source>
        <dbReference type="EMBL" id="STO08485.1"/>
    </source>
</evidence>
<accession>A0A377FVL1</accession>
<comment type="catalytic activity">
    <reaction evidence="1 12">
        <text>Cleavage of hydrophobic, N-terminal signal or leader sequences from secreted and periplasmic proteins.</text>
        <dbReference type="EC" id="3.4.21.89"/>
    </reaction>
</comment>
<evidence type="ECO:0000256" key="3">
    <source>
        <dbReference type="ARBA" id="ARBA00009370"/>
    </source>
</evidence>
<keyword evidence="5" id="KW-1003">Cell membrane</keyword>
<dbReference type="STRING" id="1397694.GCA_000702585_02352"/>
<dbReference type="PROSITE" id="PS00760">
    <property type="entry name" value="SPASE_I_2"/>
    <property type="match status" value="1"/>
</dbReference>
<gene>
    <name evidence="15" type="primary">sipS</name>
    <name evidence="15" type="ORF">NCTC13163_01856</name>
</gene>
<dbReference type="GO" id="GO:0005886">
    <property type="term" value="C:plasma membrane"/>
    <property type="evidence" value="ECO:0007669"/>
    <property type="project" value="UniProtKB-SubCell"/>
</dbReference>
<comment type="subcellular location">
    <subcellularLocation>
        <location evidence="2">Cell membrane</location>
        <topology evidence="2">Single-pass type II membrane protein</topology>
    </subcellularLocation>
    <subcellularLocation>
        <location evidence="13">Membrane</location>
        <topology evidence="13">Single-pass type II membrane protein</topology>
    </subcellularLocation>
</comment>
<dbReference type="GO" id="GO:0009003">
    <property type="term" value="F:signal peptidase activity"/>
    <property type="evidence" value="ECO:0007669"/>
    <property type="project" value="UniProtKB-EC"/>
</dbReference>
<evidence type="ECO:0000256" key="7">
    <source>
        <dbReference type="ARBA" id="ARBA00022692"/>
    </source>
</evidence>
<evidence type="ECO:0000256" key="11">
    <source>
        <dbReference type="PIRSR" id="PIRSR600223-1"/>
    </source>
</evidence>
<dbReference type="RefSeq" id="WP_024370084.1">
    <property type="nucleotide sequence ID" value="NZ_UGGP01000001.1"/>
</dbReference>
<keyword evidence="7 12" id="KW-0812">Transmembrane</keyword>
<dbReference type="InterPro" id="IPR000223">
    <property type="entry name" value="Pept_S26A_signal_pept_1"/>
</dbReference>
<evidence type="ECO:0000256" key="10">
    <source>
        <dbReference type="ARBA" id="ARBA00023136"/>
    </source>
</evidence>
<evidence type="ECO:0000313" key="16">
    <source>
        <dbReference type="Proteomes" id="UP000254060"/>
    </source>
</evidence>
<dbReference type="InterPro" id="IPR019757">
    <property type="entry name" value="Pept_S26A_signal_pept_1_Lys-AS"/>
</dbReference>
<reference evidence="15 16" key="1">
    <citation type="submission" date="2018-06" db="EMBL/GenBank/DDBJ databases">
        <authorList>
            <consortium name="Pathogen Informatics"/>
            <person name="Doyle S."/>
        </authorList>
    </citation>
    <scope>NUCLEOTIDE SEQUENCE [LARGE SCALE GENOMIC DNA]</scope>
    <source>
        <strain evidence="15 16">NCTC13163</strain>
    </source>
</reference>
<dbReference type="InterPro" id="IPR019758">
    <property type="entry name" value="Pept_S26A_signal_pept_1_CS"/>
</dbReference>
<dbReference type="OrthoDB" id="9802919at2"/>
<dbReference type="InterPro" id="IPR019756">
    <property type="entry name" value="Pept_S26A_signal_pept_1_Ser-AS"/>
</dbReference>
<feature type="transmembrane region" description="Helical" evidence="12">
    <location>
        <begin position="12"/>
        <end position="32"/>
    </location>
</feature>
<keyword evidence="10 12" id="KW-0472">Membrane</keyword>
<dbReference type="GO" id="GO:0004252">
    <property type="term" value="F:serine-type endopeptidase activity"/>
    <property type="evidence" value="ECO:0007669"/>
    <property type="project" value="InterPro"/>
</dbReference>